<dbReference type="PANTHER" id="PTHR23046">
    <property type="entry name" value="PHOSPHORIBOSYLAMINOIMIDAZOLE CARBOXYLASE CATALYTIC SUBUNIT"/>
    <property type="match status" value="1"/>
</dbReference>
<dbReference type="EC" id="5.4.99.18" evidence="3 4"/>
<evidence type="ECO:0000256" key="3">
    <source>
        <dbReference type="HAMAP-Rule" id="MF_01929"/>
    </source>
</evidence>
<feature type="binding site" evidence="3 5">
    <location>
        <position position="15"/>
    </location>
    <ligand>
        <name>substrate</name>
    </ligand>
</feature>
<dbReference type="InterPro" id="IPR024694">
    <property type="entry name" value="PurE_prokaryotes"/>
</dbReference>
<evidence type="ECO:0000256" key="5">
    <source>
        <dbReference type="PIRSR" id="PIRSR001338-1"/>
    </source>
</evidence>
<dbReference type="KEGG" id="haby:HLVA_14480"/>
<dbReference type="InterPro" id="IPR033747">
    <property type="entry name" value="PurE_ClassI"/>
</dbReference>
<feature type="domain" description="PurE" evidence="6">
    <location>
        <begin position="4"/>
        <end position="155"/>
    </location>
</feature>
<sequence length="170" mass="18779">MEKILVSIVMGSDSDLEVMSETAKLLEKFDISYEMKIYSAHRCTEEALNYVKEAEKNGVKIIIGAAGKAAHLPGVLAAHTNLPVIGVPMQTSDLGGVDSLYSIVQMPTGIPVATVAIGKTGAKNAAVLALKMLGIKYDKYRKIIKDYREEMRKEVLEKNRRLEEKGYKNY</sequence>
<dbReference type="Pfam" id="PF00731">
    <property type="entry name" value="AIRC"/>
    <property type="match status" value="1"/>
</dbReference>
<keyword evidence="1 3" id="KW-0658">Purine biosynthesis</keyword>
<dbReference type="HAMAP" id="MF_01929">
    <property type="entry name" value="PurE_classI"/>
    <property type="match status" value="1"/>
</dbReference>
<name>A0AAU9DJA6_9FUSO</name>
<dbReference type="PIRSF" id="PIRSF001338">
    <property type="entry name" value="AIR_carboxylase"/>
    <property type="match status" value="1"/>
</dbReference>
<evidence type="ECO:0000256" key="4">
    <source>
        <dbReference type="PIRNR" id="PIRNR001338"/>
    </source>
</evidence>
<dbReference type="EMBL" id="AP027059">
    <property type="protein sequence ID" value="BDU50879.1"/>
    <property type="molecule type" value="Genomic_DNA"/>
</dbReference>
<keyword evidence="8" id="KW-1185">Reference proteome</keyword>
<dbReference type="SUPFAM" id="SSF52255">
    <property type="entry name" value="N5-CAIR mutase (phosphoribosylaminoimidazole carboxylase, PurE)"/>
    <property type="match status" value="1"/>
</dbReference>
<dbReference type="SMART" id="SM01001">
    <property type="entry name" value="AIRC"/>
    <property type="match status" value="1"/>
</dbReference>
<comment type="similarity">
    <text evidence="3">Belongs to the AIR carboxylase family. Class I subfamily.</text>
</comment>
<dbReference type="AlphaFoldDB" id="A0AAU9DJA6"/>
<dbReference type="PANTHER" id="PTHR23046:SF2">
    <property type="entry name" value="PHOSPHORIBOSYLAMINOIMIDAZOLE CARBOXYLASE"/>
    <property type="match status" value="1"/>
</dbReference>
<comment type="catalytic activity">
    <reaction evidence="3 4">
        <text>5-carboxyamino-1-(5-phospho-D-ribosyl)imidazole + H(+) = 5-amino-1-(5-phospho-D-ribosyl)imidazole-4-carboxylate</text>
        <dbReference type="Rhea" id="RHEA:13193"/>
        <dbReference type="ChEBI" id="CHEBI:15378"/>
        <dbReference type="ChEBI" id="CHEBI:58730"/>
        <dbReference type="ChEBI" id="CHEBI:77657"/>
        <dbReference type="EC" id="5.4.99.18"/>
    </reaction>
</comment>
<gene>
    <name evidence="3" type="primary">purE</name>
    <name evidence="7" type="ORF">HLVA_14480</name>
</gene>
<organism evidence="7 8">
    <name type="scientific">Haliovirga abyssi</name>
    <dbReference type="NCBI Taxonomy" id="2996794"/>
    <lineage>
        <taxon>Bacteria</taxon>
        <taxon>Fusobacteriati</taxon>
        <taxon>Fusobacteriota</taxon>
        <taxon>Fusobacteriia</taxon>
        <taxon>Fusobacteriales</taxon>
        <taxon>Haliovirgaceae</taxon>
        <taxon>Haliovirga</taxon>
    </lineage>
</organism>
<accession>A0AAU9DJA6</accession>
<evidence type="ECO:0000313" key="7">
    <source>
        <dbReference type="EMBL" id="BDU50879.1"/>
    </source>
</evidence>
<dbReference type="Proteomes" id="UP001321582">
    <property type="component" value="Chromosome"/>
</dbReference>
<protein>
    <recommendedName>
        <fullName evidence="3 4">N5-carboxyaminoimidazole ribonucleotide mutase</fullName>
        <shortName evidence="3 4">N5-CAIR mutase</shortName>
        <ecNumber evidence="3 4">5.4.99.18</ecNumber>
    </recommendedName>
    <alternativeName>
        <fullName evidence="3">5-(carboxyamino)imidazole ribonucleotide mutase</fullName>
    </alternativeName>
</protein>
<evidence type="ECO:0000256" key="2">
    <source>
        <dbReference type="ARBA" id="ARBA00023235"/>
    </source>
</evidence>
<proteinExistence type="inferred from homology"/>
<dbReference type="GO" id="GO:0006189">
    <property type="term" value="P:'de novo' IMP biosynthetic process"/>
    <property type="evidence" value="ECO:0007669"/>
    <property type="project" value="UniProtKB-UniRule"/>
</dbReference>
<reference evidence="7 8" key="1">
    <citation type="submission" date="2022-11" db="EMBL/GenBank/DDBJ databases">
        <title>Haliovirga abyssi gen. nov., sp. nov., a mesophilic fermentative bacterium isolated from the Iheya North hydrothermal field and the proposal of Haliovirgaceae fam. nov.</title>
        <authorList>
            <person name="Miyazaki U."/>
            <person name="Tame A."/>
            <person name="Miyazaki J."/>
            <person name="Takai K."/>
            <person name="Sawayama S."/>
            <person name="Kitajima M."/>
            <person name="Okamoto A."/>
            <person name="Nakagawa S."/>
        </authorList>
    </citation>
    <scope>NUCLEOTIDE SEQUENCE [LARGE SCALE GENOMIC DNA]</scope>
    <source>
        <strain evidence="7 8">IC12</strain>
    </source>
</reference>
<evidence type="ECO:0000256" key="1">
    <source>
        <dbReference type="ARBA" id="ARBA00022755"/>
    </source>
</evidence>
<evidence type="ECO:0000259" key="6">
    <source>
        <dbReference type="SMART" id="SM01001"/>
    </source>
</evidence>
<dbReference type="Gene3D" id="3.40.50.1970">
    <property type="match status" value="1"/>
</dbReference>
<dbReference type="InterPro" id="IPR000031">
    <property type="entry name" value="PurE_dom"/>
</dbReference>
<evidence type="ECO:0000313" key="8">
    <source>
        <dbReference type="Proteomes" id="UP001321582"/>
    </source>
</evidence>
<feature type="binding site" evidence="3 5">
    <location>
        <position position="12"/>
    </location>
    <ligand>
        <name>substrate</name>
    </ligand>
</feature>
<comment type="pathway">
    <text evidence="3 4">Purine metabolism; IMP biosynthesis via de novo pathway; 5-amino-1-(5-phospho-D-ribosyl)imidazole-4-carboxylate from 5-amino-1-(5-phospho-D-ribosyl)imidazole (N5-CAIR route): step 2/2.</text>
</comment>
<dbReference type="GO" id="GO:0034023">
    <property type="term" value="F:5-(carboxyamino)imidazole ribonucleotide mutase activity"/>
    <property type="evidence" value="ECO:0007669"/>
    <property type="project" value="UniProtKB-UniRule"/>
</dbReference>
<dbReference type="NCBIfam" id="TIGR01162">
    <property type="entry name" value="purE"/>
    <property type="match status" value="1"/>
</dbReference>
<keyword evidence="2 3" id="KW-0413">Isomerase</keyword>
<comment type="function">
    <text evidence="3 4">Catalyzes the conversion of N5-carboxyaminoimidazole ribonucleotide (N5-CAIR) to 4-carboxy-5-aminoimidazole ribonucleotide (CAIR).</text>
</comment>
<feature type="binding site" evidence="3 5">
    <location>
        <position position="42"/>
    </location>
    <ligand>
        <name>substrate</name>
    </ligand>
</feature>